<dbReference type="RefSeq" id="XP_031552635.1">
    <property type="nucleotide sequence ID" value="XM_031696775.1"/>
</dbReference>
<dbReference type="SUPFAM" id="SSF57302">
    <property type="entry name" value="Snake toxin-like"/>
    <property type="match status" value="1"/>
</dbReference>
<gene>
    <name evidence="3" type="primary">LOC116289845</name>
</gene>
<evidence type="ECO:0000256" key="1">
    <source>
        <dbReference type="SAM" id="SignalP"/>
    </source>
</evidence>
<keyword evidence="1" id="KW-0732">Signal</keyword>
<name>A0A6P8HJ60_ACTTE</name>
<dbReference type="InParanoid" id="A0A6P8HJ60"/>
<dbReference type="GeneID" id="116289845"/>
<dbReference type="AlphaFoldDB" id="A0A6P8HJ60"/>
<dbReference type="InterPro" id="IPR045860">
    <property type="entry name" value="Snake_toxin-like_sf"/>
</dbReference>
<dbReference type="Proteomes" id="UP000515163">
    <property type="component" value="Unplaced"/>
</dbReference>
<reference evidence="3" key="1">
    <citation type="submission" date="2025-08" db="UniProtKB">
        <authorList>
            <consortium name="RefSeq"/>
        </authorList>
    </citation>
    <scope>IDENTIFICATION</scope>
    <source>
        <tissue evidence="3">Tentacle</tissue>
    </source>
</reference>
<keyword evidence="2" id="KW-1185">Reference proteome</keyword>
<evidence type="ECO:0000313" key="3">
    <source>
        <dbReference type="RefSeq" id="XP_031552635.1"/>
    </source>
</evidence>
<organism evidence="2 3">
    <name type="scientific">Actinia tenebrosa</name>
    <name type="common">Australian red waratah sea anemone</name>
    <dbReference type="NCBI Taxonomy" id="6105"/>
    <lineage>
        <taxon>Eukaryota</taxon>
        <taxon>Metazoa</taxon>
        <taxon>Cnidaria</taxon>
        <taxon>Anthozoa</taxon>
        <taxon>Hexacorallia</taxon>
        <taxon>Actiniaria</taxon>
        <taxon>Actiniidae</taxon>
        <taxon>Actinia</taxon>
    </lineage>
</organism>
<feature type="signal peptide" evidence="1">
    <location>
        <begin position="1"/>
        <end position="21"/>
    </location>
</feature>
<evidence type="ECO:0000313" key="2">
    <source>
        <dbReference type="Proteomes" id="UP000515163"/>
    </source>
</evidence>
<sequence>MKQMVVALFFVALCCVAKVQADKCYSCSSTESWGKCNGAKKEMTCSSAKCMKLKVSTEIKASGANITKTYSYIKGCGSAAACEINNNPLCKISLPGKYLMSVSASSLNSSNRHETGEFGCDVFFVY</sequence>
<dbReference type="Gene3D" id="2.10.60.10">
    <property type="entry name" value="CD59"/>
    <property type="match status" value="1"/>
</dbReference>
<accession>A0A6P8HJ60</accession>
<dbReference type="KEGG" id="aten:116289845"/>
<dbReference type="OrthoDB" id="5949674at2759"/>
<protein>
    <submittedName>
        <fullName evidence="3">Uncharacterized protein LOC116289845</fullName>
    </submittedName>
</protein>
<feature type="chain" id="PRO_5028192280" evidence="1">
    <location>
        <begin position="22"/>
        <end position="126"/>
    </location>
</feature>
<proteinExistence type="predicted"/>